<keyword evidence="2 6" id="KW-0645">Protease</keyword>
<name>A0A2L0EKB2_SORCE</name>
<evidence type="ECO:0000256" key="1">
    <source>
        <dbReference type="ARBA" id="ARBA00008764"/>
    </source>
</evidence>
<dbReference type="EMBL" id="CP012673">
    <property type="protein sequence ID" value="AUX39722.1"/>
    <property type="molecule type" value="Genomic_DNA"/>
</dbReference>
<dbReference type="EC" id="3.4.21.-" evidence="6"/>
<keyword evidence="4 6" id="KW-0378">Hydrolase</keyword>
<evidence type="ECO:0000256" key="6">
    <source>
        <dbReference type="RuleBase" id="RU004296"/>
    </source>
</evidence>
<protein>
    <recommendedName>
        <fullName evidence="6">Serine protease</fullName>
        <ecNumber evidence="6">3.4.21.-</ecNumber>
    </recommendedName>
</protein>
<organism evidence="8 9">
    <name type="scientific">Sorangium cellulosum</name>
    <name type="common">Polyangium cellulosum</name>
    <dbReference type="NCBI Taxonomy" id="56"/>
    <lineage>
        <taxon>Bacteria</taxon>
        <taxon>Pseudomonadati</taxon>
        <taxon>Myxococcota</taxon>
        <taxon>Polyangia</taxon>
        <taxon>Polyangiales</taxon>
        <taxon>Polyangiaceae</taxon>
        <taxon>Sorangium</taxon>
    </lineage>
</organism>
<dbReference type="Gene3D" id="2.40.10.10">
    <property type="entry name" value="Trypsin-like serine proteases"/>
    <property type="match status" value="1"/>
</dbReference>
<comment type="similarity">
    <text evidence="1 6">Belongs to the peptidase S1B family.</text>
</comment>
<sequence length="330" mass="36144">MTWDGPALVNLADVLADLYPEKDESRIAVKAVGLKAGMIKFSDAAVLNWFNILSYANNQDQVLDIVDFALQAYPKNQALRLAKERETIPAVKGPDIRTATWRGPSAGDLEKLVSGEEDTLVDVCFLEIGFQRANAVARIVLPSGSCGSGFLIRGGLLVTNHHVLPDADAARAAEVQFNYQRTPDGLTAAPVPFRLAPERFYRTSDAMNGDDWTVVAILGEPEGRYAPLDLADVEIKTGDRVNIIQHPMGLQKQMSFFHNRVVFVSRDRVQYLTDTQPGSSGAPVFDKQWRVVALHHSGGMLREPGVKNSHASYRNEGIHINAVIRGIASA</sequence>
<dbReference type="PRINTS" id="PR00839">
    <property type="entry name" value="V8PROTEASE"/>
</dbReference>
<evidence type="ECO:0000313" key="8">
    <source>
        <dbReference type="EMBL" id="AUX39722.1"/>
    </source>
</evidence>
<reference evidence="8 9" key="1">
    <citation type="submission" date="2015-09" db="EMBL/GenBank/DDBJ databases">
        <title>Sorangium comparison.</title>
        <authorList>
            <person name="Zaburannyi N."/>
            <person name="Bunk B."/>
            <person name="Overmann J."/>
            <person name="Mueller R."/>
        </authorList>
    </citation>
    <scope>NUCLEOTIDE SEQUENCE [LARGE SCALE GENOMIC DNA]</scope>
    <source>
        <strain evidence="8 9">So ce26</strain>
    </source>
</reference>
<evidence type="ECO:0000256" key="3">
    <source>
        <dbReference type="ARBA" id="ARBA00022729"/>
    </source>
</evidence>
<feature type="domain" description="Effector-associated" evidence="7">
    <location>
        <begin position="1"/>
        <end position="83"/>
    </location>
</feature>
<dbReference type="GO" id="GO:0006508">
    <property type="term" value="P:proteolysis"/>
    <property type="evidence" value="ECO:0007669"/>
    <property type="project" value="UniProtKB-KW"/>
</dbReference>
<evidence type="ECO:0000313" key="9">
    <source>
        <dbReference type="Proteomes" id="UP000238348"/>
    </source>
</evidence>
<dbReference type="PANTHER" id="PTHR36234">
    <property type="entry name" value="LYSYL ENDOPEPTIDASE"/>
    <property type="match status" value="1"/>
</dbReference>
<dbReference type="Pfam" id="PF19955">
    <property type="entry name" value="EAD1"/>
    <property type="match status" value="1"/>
</dbReference>
<evidence type="ECO:0000259" key="7">
    <source>
        <dbReference type="Pfam" id="PF19955"/>
    </source>
</evidence>
<dbReference type="RefSeq" id="WP_104977646.1">
    <property type="nucleotide sequence ID" value="NZ_CP012673.1"/>
</dbReference>
<dbReference type="InterPro" id="IPR008256">
    <property type="entry name" value="Peptidase_S1B"/>
</dbReference>
<dbReference type="PANTHER" id="PTHR36234:SF5">
    <property type="entry name" value="LYSYL ENDOPEPTIDASE"/>
    <property type="match status" value="1"/>
</dbReference>
<keyword evidence="3" id="KW-0732">Signal</keyword>
<accession>A0A2L0EKB2</accession>
<dbReference type="InterPro" id="IPR009003">
    <property type="entry name" value="Peptidase_S1_PA"/>
</dbReference>
<dbReference type="AlphaFoldDB" id="A0A2L0EKB2"/>
<dbReference type="PRINTS" id="PR01774">
    <property type="entry name" value="EXFOLTOXIN"/>
</dbReference>
<dbReference type="SUPFAM" id="SSF50494">
    <property type="entry name" value="Trypsin-like serine proteases"/>
    <property type="match status" value="1"/>
</dbReference>
<dbReference type="InterPro" id="IPR043504">
    <property type="entry name" value="Peptidase_S1_PA_chymotrypsin"/>
</dbReference>
<evidence type="ECO:0000256" key="4">
    <source>
        <dbReference type="ARBA" id="ARBA00022801"/>
    </source>
</evidence>
<dbReference type="InterPro" id="IPR008353">
    <property type="entry name" value="Peptidase_S1B_tx"/>
</dbReference>
<proteinExistence type="inferred from homology"/>
<evidence type="ECO:0000256" key="5">
    <source>
        <dbReference type="ARBA" id="ARBA00022825"/>
    </source>
</evidence>
<gene>
    <name evidence="8" type="ORF">SOCE26_011170</name>
</gene>
<evidence type="ECO:0000256" key="2">
    <source>
        <dbReference type="ARBA" id="ARBA00022670"/>
    </source>
</evidence>
<dbReference type="Pfam" id="PF13365">
    <property type="entry name" value="Trypsin_2"/>
    <property type="match status" value="1"/>
</dbReference>
<dbReference type="GO" id="GO:0004252">
    <property type="term" value="F:serine-type endopeptidase activity"/>
    <property type="evidence" value="ECO:0007669"/>
    <property type="project" value="InterPro"/>
</dbReference>
<dbReference type="InterPro" id="IPR045430">
    <property type="entry name" value="EAD1"/>
</dbReference>
<keyword evidence="5 6" id="KW-0720">Serine protease</keyword>
<dbReference type="Proteomes" id="UP000238348">
    <property type="component" value="Chromosome"/>
</dbReference>